<reference evidence="2" key="1">
    <citation type="journal article" name="DNA Res.">
        <title>The physiological potential of anammox bacteria as revealed by their core genome structure.</title>
        <authorList>
            <person name="Okubo T."/>
            <person name="Toyoda A."/>
            <person name="Fukuhara K."/>
            <person name="Uchiyama I."/>
            <person name="Harigaya Y."/>
            <person name="Kuroiwa M."/>
            <person name="Suzuki T."/>
            <person name="Murakami Y."/>
            <person name="Suwa Y."/>
            <person name="Takami H."/>
        </authorList>
    </citation>
    <scope>NUCLEOTIDE SEQUENCE</scope>
    <source>
        <strain evidence="2">317325-2</strain>
    </source>
</reference>
<dbReference type="KEGG" id="npy:NPRO_03260"/>
<evidence type="ECO:0000313" key="3">
    <source>
        <dbReference type="Proteomes" id="UP000662873"/>
    </source>
</evidence>
<dbReference type="Pfam" id="PF07589">
    <property type="entry name" value="PEP-CTERM"/>
    <property type="match status" value="1"/>
</dbReference>
<dbReference type="SMART" id="SM00754">
    <property type="entry name" value="CHRD"/>
    <property type="match status" value="1"/>
</dbReference>
<proteinExistence type="predicted"/>
<evidence type="ECO:0000259" key="1">
    <source>
        <dbReference type="PROSITE" id="PS50933"/>
    </source>
</evidence>
<feature type="domain" description="CHRD" evidence="1">
    <location>
        <begin position="24"/>
        <end position="147"/>
    </location>
</feature>
<organism evidence="2 3">
    <name type="scientific">Candidatus Nitrosymbiomonas proteolyticus</name>
    <dbReference type="NCBI Taxonomy" id="2608984"/>
    <lineage>
        <taxon>Bacteria</taxon>
        <taxon>Bacillati</taxon>
        <taxon>Armatimonadota</taxon>
        <taxon>Armatimonadota incertae sedis</taxon>
        <taxon>Candidatus Nitrosymbiomonas</taxon>
    </lineage>
</organism>
<protein>
    <recommendedName>
        <fullName evidence="1">CHRD domain-containing protein</fullName>
    </recommendedName>
</protein>
<dbReference type="EMBL" id="AP021858">
    <property type="protein sequence ID" value="BBO22731.1"/>
    <property type="molecule type" value="Genomic_DNA"/>
</dbReference>
<dbReference type="AlphaFoldDB" id="A0A809S858"/>
<name>A0A809S858_9BACT</name>
<dbReference type="Proteomes" id="UP000662873">
    <property type="component" value="Chromosome"/>
</dbReference>
<dbReference type="NCBIfam" id="TIGR02595">
    <property type="entry name" value="PEP_CTERM"/>
    <property type="match status" value="1"/>
</dbReference>
<gene>
    <name evidence="2" type="ORF">NPRO_03260</name>
</gene>
<accession>A0A809S858</accession>
<dbReference type="InterPro" id="IPR010895">
    <property type="entry name" value="CHRD"/>
</dbReference>
<sequence length="169" mass="17235">MKSLYKHIGLLIGTAFFVGSTQAVLYTFSDPIDGLQEVPPNASPGSGTAFGTYDSSTMTLSIGTSASGLLGPVTAAHIHGPAVPGVSAGVVFPLSGATGSTSYSSADVFVLTPTHEAAFLGGLWYVNIHSSVFPGGEIRGQLHPVPVPEPGTMVALLLGAGIAARRRRK</sequence>
<evidence type="ECO:0000313" key="2">
    <source>
        <dbReference type="EMBL" id="BBO22731.1"/>
    </source>
</evidence>
<dbReference type="InterPro" id="IPR013424">
    <property type="entry name" value="Ice-binding_C"/>
</dbReference>
<dbReference type="PROSITE" id="PS50933">
    <property type="entry name" value="CHRD"/>
    <property type="match status" value="1"/>
</dbReference>
<dbReference type="Pfam" id="PF07452">
    <property type="entry name" value="CHRD"/>
    <property type="match status" value="1"/>
</dbReference>